<protein>
    <submittedName>
        <fullName evidence="1">Uncharacterized protein</fullName>
    </submittedName>
</protein>
<comment type="caution">
    <text evidence="1">The sequence shown here is derived from an EMBL/GenBank/DDBJ whole genome shotgun (WGS) entry which is preliminary data.</text>
</comment>
<organism evidence="1 2">
    <name type="scientific">Oedothorax gibbosus</name>
    <dbReference type="NCBI Taxonomy" id="931172"/>
    <lineage>
        <taxon>Eukaryota</taxon>
        <taxon>Metazoa</taxon>
        <taxon>Ecdysozoa</taxon>
        <taxon>Arthropoda</taxon>
        <taxon>Chelicerata</taxon>
        <taxon>Arachnida</taxon>
        <taxon>Araneae</taxon>
        <taxon>Araneomorphae</taxon>
        <taxon>Entelegynae</taxon>
        <taxon>Araneoidea</taxon>
        <taxon>Linyphiidae</taxon>
        <taxon>Erigoninae</taxon>
        <taxon>Oedothorax</taxon>
    </lineage>
</organism>
<dbReference type="Proteomes" id="UP000827092">
    <property type="component" value="Unassembled WGS sequence"/>
</dbReference>
<reference evidence="1 2" key="1">
    <citation type="journal article" date="2022" name="Nat. Ecol. Evol.">
        <title>A masculinizing supergene underlies an exaggerated male reproductive morph in a spider.</title>
        <authorList>
            <person name="Hendrickx F."/>
            <person name="De Corte Z."/>
            <person name="Sonet G."/>
            <person name="Van Belleghem S.M."/>
            <person name="Kostlbacher S."/>
            <person name="Vangestel C."/>
        </authorList>
    </citation>
    <scope>NUCLEOTIDE SEQUENCE [LARGE SCALE GENOMIC DNA]</scope>
    <source>
        <strain evidence="1">W744_W776</strain>
    </source>
</reference>
<dbReference type="EMBL" id="JAFNEN010000713">
    <property type="protein sequence ID" value="KAG8178161.1"/>
    <property type="molecule type" value="Genomic_DNA"/>
</dbReference>
<evidence type="ECO:0000313" key="1">
    <source>
        <dbReference type="EMBL" id="KAG8178161.1"/>
    </source>
</evidence>
<evidence type="ECO:0000313" key="2">
    <source>
        <dbReference type="Proteomes" id="UP000827092"/>
    </source>
</evidence>
<keyword evidence="2" id="KW-1185">Reference proteome</keyword>
<name>A0AAV6U2B2_9ARAC</name>
<proteinExistence type="predicted"/>
<accession>A0AAV6U2B2</accession>
<sequence length="161" mass="18540">MEVQVKWKKDSNLPMMLCLKPFRERVPLGKRKEIFVSIMEKNPDIIPESFEGGPHQVAFPITKQWQDNGIKLQASPRIDDENNAPLDQLLVPPQEDAIPLDDLLPFESVIMKQKGVKWTKKEKLTFISVFGAVWHTASKSSVVDEYFLISVLYYAINVWLL</sequence>
<gene>
    <name evidence="1" type="ORF">JTE90_006300</name>
</gene>
<dbReference type="AlphaFoldDB" id="A0AAV6U2B2"/>